<dbReference type="Gene3D" id="2.40.30.100">
    <property type="entry name" value="AF2212/PG0164-like"/>
    <property type="match status" value="1"/>
</dbReference>
<accession>A0A1A9I709</accession>
<proteinExistence type="predicted"/>
<evidence type="ECO:0000313" key="1">
    <source>
        <dbReference type="EMBL" id="ANH82481.1"/>
    </source>
</evidence>
<dbReference type="OrthoDB" id="2604865at2"/>
<dbReference type="AlphaFoldDB" id="A0A1A9I709"/>
<dbReference type="InterPro" id="IPR037079">
    <property type="entry name" value="AF2212/PG0164-like_sf"/>
</dbReference>
<name>A0A1A9I709_9BACT</name>
<dbReference type="Pfam" id="PF08922">
    <property type="entry name" value="DUF1905"/>
    <property type="match status" value="1"/>
</dbReference>
<dbReference type="EMBL" id="CP015772">
    <property type="protein sequence ID" value="ANH82481.1"/>
    <property type="molecule type" value="Genomic_DNA"/>
</dbReference>
<sequence length="154" mass="16389">MAPHQKLKFSTTLLQSGKTATGIKIPDQLIEKLNAGKKPAVKVTINGFTYRSTVAVMGGAFMVGVSAENRAGAKVNGGDLIDVAIELDTEPREVEIPVEFKKALDKNAKAKKVFETLSNSRKKALTLPVANAKAAETKQRNITKAIDVLTGAGK</sequence>
<evidence type="ECO:0000313" key="2">
    <source>
        <dbReference type="Proteomes" id="UP000077667"/>
    </source>
</evidence>
<dbReference type="InterPro" id="IPR015018">
    <property type="entry name" value="DUF1905"/>
</dbReference>
<dbReference type="SUPFAM" id="SSF141694">
    <property type="entry name" value="AF2212/PG0164-like"/>
    <property type="match status" value="1"/>
</dbReference>
<protein>
    <recommendedName>
        <fullName evidence="3">DUF1905 domain-containing protein</fullName>
    </recommendedName>
</protein>
<gene>
    <name evidence="1" type="ORF">A8C56_17245</name>
</gene>
<organism evidence="1 2">
    <name type="scientific">Niabella ginsenosidivorans</name>
    <dbReference type="NCBI Taxonomy" id="1176587"/>
    <lineage>
        <taxon>Bacteria</taxon>
        <taxon>Pseudomonadati</taxon>
        <taxon>Bacteroidota</taxon>
        <taxon>Chitinophagia</taxon>
        <taxon>Chitinophagales</taxon>
        <taxon>Chitinophagaceae</taxon>
        <taxon>Niabella</taxon>
    </lineage>
</organism>
<dbReference type="RefSeq" id="WP_067758771.1">
    <property type="nucleotide sequence ID" value="NZ_CP015772.1"/>
</dbReference>
<evidence type="ECO:0008006" key="3">
    <source>
        <dbReference type="Google" id="ProtNLM"/>
    </source>
</evidence>
<reference evidence="1 2" key="1">
    <citation type="submission" date="2016-05" db="EMBL/GenBank/DDBJ databases">
        <title>Niabella ginsenosidivorans BS26 whole genome sequencing.</title>
        <authorList>
            <person name="Im W.T."/>
            <person name="Siddiqi M.Z."/>
        </authorList>
    </citation>
    <scope>NUCLEOTIDE SEQUENCE [LARGE SCALE GENOMIC DNA]</scope>
    <source>
        <strain evidence="1 2">BS26</strain>
    </source>
</reference>
<keyword evidence="2" id="KW-1185">Reference proteome</keyword>
<dbReference type="Proteomes" id="UP000077667">
    <property type="component" value="Chromosome"/>
</dbReference>
<dbReference type="Pfam" id="PF13376">
    <property type="entry name" value="OmdA"/>
    <property type="match status" value="1"/>
</dbReference>
<dbReference type="KEGG" id="nia:A8C56_17245"/>